<proteinExistence type="predicted"/>
<comment type="caution">
    <text evidence="1">The sequence shown here is derived from an EMBL/GenBank/DDBJ whole genome shotgun (WGS) entry which is preliminary data.</text>
</comment>
<dbReference type="GeneID" id="85435996"/>
<keyword evidence="2" id="KW-1185">Reference proteome</keyword>
<dbReference type="RefSeq" id="XP_060421059.1">
    <property type="nucleotide sequence ID" value="XM_060551756.1"/>
</dbReference>
<dbReference type="AlphaFoldDB" id="A0AAD8QDC2"/>
<accession>A0AAD8QDC2</accession>
<dbReference type="Proteomes" id="UP001230504">
    <property type="component" value="Unassembled WGS sequence"/>
</dbReference>
<name>A0AAD8QDC2_9PEZI</name>
<protein>
    <submittedName>
        <fullName evidence="1">Uncharacterized protein</fullName>
    </submittedName>
</protein>
<evidence type="ECO:0000313" key="1">
    <source>
        <dbReference type="EMBL" id="KAK1600563.1"/>
    </source>
</evidence>
<evidence type="ECO:0000313" key="2">
    <source>
        <dbReference type="Proteomes" id="UP001230504"/>
    </source>
</evidence>
<sequence length="219" mass="24810">MSSSPLGFCLFPLGRFRLGRSLPDREKTPAWLDPKTSPPDTLALILPLMGAKPLLPWSPDNRAGAALRRCAELRRPHQSGQLRRPRSWQASKAEQQFPVLGPAAKTLSGRRPERDDDVCIVMGSFSFYTMFYNFRPPLFLPFMAHMLSFAFTLHSRCLIDFQIRNAGLAFWVSQLREECLTRRWTEGRRTQSACVSPFLRSSISVRSTIPGEIAATGRR</sequence>
<gene>
    <name evidence="1" type="ORF">LY79DRAFT_24275</name>
</gene>
<organism evidence="1 2">
    <name type="scientific">Colletotrichum navitas</name>
    <dbReference type="NCBI Taxonomy" id="681940"/>
    <lineage>
        <taxon>Eukaryota</taxon>
        <taxon>Fungi</taxon>
        <taxon>Dikarya</taxon>
        <taxon>Ascomycota</taxon>
        <taxon>Pezizomycotina</taxon>
        <taxon>Sordariomycetes</taxon>
        <taxon>Hypocreomycetidae</taxon>
        <taxon>Glomerellales</taxon>
        <taxon>Glomerellaceae</taxon>
        <taxon>Colletotrichum</taxon>
        <taxon>Colletotrichum graminicola species complex</taxon>
    </lineage>
</organism>
<dbReference type="EMBL" id="JAHLJV010000001">
    <property type="protein sequence ID" value="KAK1600563.1"/>
    <property type="molecule type" value="Genomic_DNA"/>
</dbReference>
<reference evidence="1" key="1">
    <citation type="submission" date="2021-06" db="EMBL/GenBank/DDBJ databases">
        <title>Comparative genomics, transcriptomics and evolutionary studies reveal genomic signatures of adaptation to plant cell wall in hemibiotrophic fungi.</title>
        <authorList>
            <consortium name="DOE Joint Genome Institute"/>
            <person name="Baroncelli R."/>
            <person name="Diaz J.F."/>
            <person name="Benocci T."/>
            <person name="Peng M."/>
            <person name="Battaglia E."/>
            <person name="Haridas S."/>
            <person name="Andreopoulos W."/>
            <person name="Labutti K."/>
            <person name="Pangilinan J."/>
            <person name="Floch G.L."/>
            <person name="Makela M.R."/>
            <person name="Henrissat B."/>
            <person name="Grigoriev I.V."/>
            <person name="Crouch J.A."/>
            <person name="De Vries R.P."/>
            <person name="Sukno S.A."/>
            <person name="Thon M.R."/>
        </authorList>
    </citation>
    <scope>NUCLEOTIDE SEQUENCE</scope>
    <source>
        <strain evidence="1">CBS 125086</strain>
    </source>
</reference>